<keyword evidence="1" id="KW-0256">Endoplasmic reticulum</keyword>
<organism evidence="4 5">
    <name type="scientific">Priapulus caudatus</name>
    <name type="common">Priapulid worm</name>
    <dbReference type="NCBI Taxonomy" id="37621"/>
    <lineage>
        <taxon>Eukaryota</taxon>
        <taxon>Metazoa</taxon>
        <taxon>Ecdysozoa</taxon>
        <taxon>Scalidophora</taxon>
        <taxon>Priapulida</taxon>
        <taxon>Priapulimorpha</taxon>
        <taxon>Priapulimorphida</taxon>
        <taxon>Priapulidae</taxon>
        <taxon>Priapulus</taxon>
    </lineage>
</organism>
<evidence type="ECO:0000313" key="5">
    <source>
        <dbReference type="RefSeq" id="XP_014677463.1"/>
    </source>
</evidence>
<gene>
    <name evidence="5" type="primary">LOC106817313</name>
</gene>
<keyword evidence="2" id="KW-1133">Transmembrane helix</keyword>
<comment type="cofactor">
    <cofactor evidence="1">
        <name>FAD</name>
        <dbReference type="ChEBI" id="CHEBI:57692"/>
    </cofactor>
</comment>
<evidence type="ECO:0000259" key="3">
    <source>
        <dbReference type="Pfam" id="PF01494"/>
    </source>
</evidence>
<dbReference type="InterPro" id="IPR036188">
    <property type="entry name" value="FAD/NAD-bd_sf"/>
</dbReference>
<dbReference type="SUPFAM" id="SSF51905">
    <property type="entry name" value="FAD/NAD(P)-binding domain"/>
    <property type="match status" value="1"/>
</dbReference>
<accession>A0ABM1EZ42</accession>
<dbReference type="EC" id="1.14.14.17" evidence="1"/>
<dbReference type="InterPro" id="IPR040125">
    <property type="entry name" value="Squalene_monox"/>
</dbReference>
<reference evidence="5" key="1">
    <citation type="submission" date="2025-08" db="UniProtKB">
        <authorList>
            <consortium name="RefSeq"/>
        </authorList>
    </citation>
    <scope>IDENTIFICATION</scope>
</reference>
<evidence type="ECO:0000256" key="1">
    <source>
        <dbReference type="RuleBase" id="RU367121"/>
    </source>
</evidence>
<keyword evidence="4" id="KW-1185">Reference proteome</keyword>
<comment type="catalytic activity">
    <reaction evidence="1">
        <text>squalene + reduced [NADPH--hemoprotein reductase] + O2 = (S)-2,3-epoxysqualene + oxidized [NADPH--hemoprotein reductase] + H2O + H(+)</text>
        <dbReference type="Rhea" id="RHEA:25282"/>
        <dbReference type="Rhea" id="RHEA-COMP:11964"/>
        <dbReference type="Rhea" id="RHEA-COMP:11965"/>
        <dbReference type="ChEBI" id="CHEBI:15377"/>
        <dbReference type="ChEBI" id="CHEBI:15378"/>
        <dbReference type="ChEBI" id="CHEBI:15379"/>
        <dbReference type="ChEBI" id="CHEBI:15440"/>
        <dbReference type="ChEBI" id="CHEBI:15441"/>
        <dbReference type="ChEBI" id="CHEBI:57618"/>
        <dbReference type="ChEBI" id="CHEBI:58210"/>
        <dbReference type="EC" id="1.14.14.17"/>
    </reaction>
</comment>
<dbReference type="InterPro" id="IPR002938">
    <property type="entry name" value="FAD-bd"/>
</dbReference>
<dbReference type="PANTHER" id="PTHR10835:SF0">
    <property type="entry name" value="SQUALENE MONOOXYGENASE"/>
    <property type="match status" value="1"/>
</dbReference>
<protein>
    <recommendedName>
        <fullName evidence="1">Squalene monooxygenase</fullName>
        <ecNumber evidence="1">1.14.14.17</ecNumber>
    </recommendedName>
</protein>
<dbReference type="PRINTS" id="PR00420">
    <property type="entry name" value="RNGMNOXGNASE"/>
</dbReference>
<keyword evidence="1" id="KW-0274">FAD</keyword>
<dbReference type="Proteomes" id="UP000695022">
    <property type="component" value="Unplaced"/>
</dbReference>
<dbReference type="PANTHER" id="PTHR10835">
    <property type="entry name" value="SQUALENE MONOOXYGENASE"/>
    <property type="match status" value="1"/>
</dbReference>
<feature type="transmembrane region" description="Helical" evidence="2">
    <location>
        <begin position="6"/>
        <end position="25"/>
    </location>
</feature>
<comment type="subcellular location">
    <subcellularLocation>
        <location evidence="1">Endoplasmic reticulum membrane</location>
        <topology evidence="1">Peripheral membrane protein</topology>
    </subcellularLocation>
</comment>
<evidence type="ECO:0000256" key="2">
    <source>
        <dbReference type="SAM" id="Phobius"/>
    </source>
</evidence>
<keyword evidence="2" id="KW-0812">Transmembrane</keyword>
<comment type="function">
    <text evidence="1">Catalyzes the stereospecific oxidation of squalene to (S)-2,3-epoxysqualene, and is considered to be a rate-limiting enzyme in steroid biosynthesis.</text>
</comment>
<dbReference type="Gene3D" id="3.50.50.60">
    <property type="entry name" value="FAD/NAD(P)-binding domain"/>
    <property type="match status" value="1"/>
</dbReference>
<comment type="similarity">
    <text evidence="1">Belongs to the squalene monooxygenase family.</text>
</comment>
<name>A0ABM1EZ42_PRICU</name>
<feature type="domain" description="FAD-binding" evidence="3">
    <location>
        <begin position="51"/>
        <end position="239"/>
    </location>
</feature>
<sequence length="244" mass="26301">MIFSAGLLLVTCGIVFITVLLVKVFNYKQQAKCKVNTLQDDSSPAAVVEPEVLIVGAGVVGSALAAVLGREGRNVVLLERDMSEPDRILGELLQPGGFHALQELGLEAALDGIEAEAMHGYVVHDLHTGSNVVLHYPKDAEGRVQAGRAFHHGRFIAGLRREAQKQETVTVIEATATRLIEEHGVIVGVQYKAKDGEGTQHLRASLTVVADGCFSRLRRSLVNESVVVSSHFVGVLMESCPQFQ</sequence>
<keyword evidence="1 2" id="KW-0472">Membrane</keyword>
<keyword evidence="1" id="KW-0560">Oxidoreductase</keyword>
<evidence type="ECO:0000313" key="4">
    <source>
        <dbReference type="Proteomes" id="UP000695022"/>
    </source>
</evidence>
<dbReference type="GeneID" id="106817313"/>
<keyword evidence="1" id="KW-0285">Flavoprotein</keyword>
<dbReference type="Pfam" id="PF01494">
    <property type="entry name" value="FAD_binding_3"/>
    <property type="match status" value="1"/>
</dbReference>
<proteinExistence type="inferred from homology"/>
<dbReference type="RefSeq" id="XP_014677463.1">
    <property type="nucleotide sequence ID" value="XM_014821977.1"/>
</dbReference>